<dbReference type="EMBL" id="CP042469">
    <property type="protein sequence ID" value="QOX66029.1"/>
    <property type="molecule type" value="Genomic_DNA"/>
</dbReference>
<evidence type="ECO:0000313" key="2">
    <source>
        <dbReference type="Proteomes" id="UP000594014"/>
    </source>
</evidence>
<evidence type="ECO:0000313" key="1">
    <source>
        <dbReference type="EMBL" id="QOX66029.1"/>
    </source>
</evidence>
<dbReference type="Proteomes" id="UP000594014">
    <property type="component" value="Chromosome"/>
</dbReference>
<accession>A0ACD1AHZ5</accession>
<organism evidence="1 2">
    <name type="scientific">Anoxybacterium hadale</name>
    <dbReference type="NCBI Taxonomy" id="3408580"/>
    <lineage>
        <taxon>Bacteria</taxon>
        <taxon>Bacillati</taxon>
        <taxon>Bacillota</taxon>
        <taxon>Clostridia</taxon>
        <taxon>Peptostreptococcales</taxon>
        <taxon>Anaerovoracaceae</taxon>
        <taxon>Anoxybacterium</taxon>
    </lineage>
</organism>
<sequence>MAIQMKDDQQLMTRNLLAAAALSVVITGITAVITISRNSNRQKKELHNIEQRLADREEALQKSTLMADGIASGDFSLYPIAQSEQSPLSAALHSIAYNCNLLINEATKISQTSWQGGWNEQVDTSLLEGGFAKILKLQSDGLYTAGEHIKLIKEYMNRFAEGEDLANLETRCDDSRFLFIDELKNICKPCEALQEELDLLLKAVVEGDLSHRVHQERLGGRYRKMADCVNETLDLAAAPLNLSVMCLKRISEGKIPERITDYAGGFLEVKNSINQCVDGMEALIEVRDLLNRMSVNDYTHTMEGRFNGIFEELASGINGVSQRIRNTIRILNDIAEGDLSDLDDLHKIGKRSENDMLMPSMIKMMENIQGSVDEASRLTNAVIEGKLTMRSDSDHFEGAWRELIDGMSHIMAEVSKPLQEVSEVMGEMRLGRLQTSVRGAYQGDFNQLAQSINIFTSDLRSVISDITLTVGQIAGGNLAVDRVREYQGDFSHISEALNNITDSLNEVMGEMNKASDQVAAGSRQVSEGSQSLSQGSTEQASTVQELAASITEIAAQTKQNAVNANNANDFASQAKVNAEKGNQQMKEMLRAMSDISNSSVDISKIIKVIDDIAFQTNILALNAAVEAARAGQHGKGFAVVAEEVRNLAARSADAAKNTTELIESSIESVRTGTEIANETAAALNDIVETIGQAANLVENIAEASNEQASGIVQINKGLDQVSQVVQNNSATAEESAAASEELSGQAELLKEMVRKFKLRDCLDESDKDKRALSIRKHEAMPAIHTYEQLTLGHKLGNKY</sequence>
<gene>
    <name evidence="1" type="ORF">FRZ06_20775</name>
</gene>
<reference evidence="1" key="1">
    <citation type="submission" date="2019-08" db="EMBL/GenBank/DDBJ databases">
        <title>Genome sequence of Clostridiales bacterium MT110.</title>
        <authorList>
            <person name="Cao J."/>
        </authorList>
    </citation>
    <scope>NUCLEOTIDE SEQUENCE</scope>
    <source>
        <strain evidence="1">MT110</strain>
    </source>
</reference>
<proteinExistence type="predicted"/>
<name>A0ACD1AHZ5_9FIRM</name>
<keyword evidence="2" id="KW-1185">Reference proteome</keyword>
<protein>
    <submittedName>
        <fullName evidence="1">Uncharacterized protein</fullName>
    </submittedName>
</protein>